<evidence type="ECO:0000313" key="3">
    <source>
        <dbReference type="Proteomes" id="UP000309038"/>
    </source>
</evidence>
<reference evidence="2 3" key="1">
    <citation type="submission" date="2019-02" db="EMBL/GenBank/DDBJ databases">
        <title>Genome sequencing of the rare red list fungi Phlebia centrifuga.</title>
        <authorList>
            <person name="Buettner E."/>
            <person name="Kellner H."/>
        </authorList>
    </citation>
    <scope>NUCLEOTIDE SEQUENCE [LARGE SCALE GENOMIC DNA]</scope>
    <source>
        <strain evidence="2 3">DSM 108282</strain>
    </source>
</reference>
<accession>A0A4S4KJ45</accession>
<dbReference type="AlphaFoldDB" id="A0A4S4KJ45"/>
<feature type="coiled-coil region" evidence="1">
    <location>
        <begin position="59"/>
        <end position="86"/>
    </location>
</feature>
<proteinExistence type="predicted"/>
<sequence length="135" mass="14642">MAAQVARTPFAILSLIESFPHADIATQLPQIAAYDIHIDAGTDVTAEVMHKAKVIVKVLESLKGDLNISEEMIATARDRVSALQQARLMAGTVTPDQGAGFTEAQVLQLQGIMQISLQPFRDELRAFPKRTVTGD</sequence>
<evidence type="ECO:0000313" key="2">
    <source>
        <dbReference type="EMBL" id="THG98374.1"/>
    </source>
</evidence>
<keyword evidence="3" id="KW-1185">Reference proteome</keyword>
<name>A0A4S4KJ45_9APHY</name>
<evidence type="ECO:0000256" key="1">
    <source>
        <dbReference type="SAM" id="Coils"/>
    </source>
</evidence>
<dbReference type="Proteomes" id="UP000309038">
    <property type="component" value="Unassembled WGS sequence"/>
</dbReference>
<keyword evidence="1" id="KW-0175">Coiled coil</keyword>
<protein>
    <submittedName>
        <fullName evidence="2">Uncharacterized protein</fullName>
    </submittedName>
</protein>
<comment type="caution">
    <text evidence="2">The sequence shown here is derived from an EMBL/GenBank/DDBJ whole genome shotgun (WGS) entry which is preliminary data.</text>
</comment>
<dbReference type="EMBL" id="SGPJ01000122">
    <property type="protein sequence ID" value="THG98374.1"/>
    <property type="molecule type" value="Genomic_DNA"/>
</dbReference>
<organism evidence="2 3">
    <name type="scientific">Hermanssonia centrifuga</name>
    <dbReference type="NCBI Taxonomy" id="98765"/>
    <lineage>
        <taxon>Eukaryota</taxon>
        <taxon>Fungi</taxon>
        <taxon>Dikarya</taxon>
        <taxon>Basidiomycota</taxon>
        <taxon>Agaricomycotina</taxon>
        <taxon>Agaricomycetes</taxon>
        <taxon>Polyporales</taxon>
        <taxon>Meruliaceae</taxon>
        <taxon>Hermanssonia</taxon>
    </lineage>
</organism>
<gene>
    <name evidence="2" type="ORF">EW026_g3791</name>
</gene>